<comment type="caution">
    <text evidence="2">The sequence shown here is derived from an EMBL/GenBank/DDBJ whole genome shotgun (WGS) entry which is preliminary data.</text>
</comment>
<feature type="region of interest" description="Disordered" evidence="1">
    <location>
        <begin position="1"/>
        <end position="25"/>
    </location>
</feature>
<protein>
    <submittedName>
        <fullName evidence="2">Uncharacterized protein</fullName>
    </submittedName>
</protein>
<name>A0ABD5RW79_9EURY</name>
<sequence>MGQKQKKKAGINGDDAGGDGCTTVEYSTEQKRQLYKVSTEDLNDMTDSSALNDLLAKFVRD</sequence>
<dbReference type="AlphaFoldDB" id="A0ABD5RW79"/>
<dbReference type="EMBL" id="JBHSWU010000021">
    <property type="protein sequence ID" value="MFC6723499.1"/>
    <property type="molecule type" value="Genomic_DNA"/>
</dbReference>
<gene>
    <name evidence="2" type="ORF">ACFQE1_03660</name>
</gene>
<evidence type="ECO:0000313" key="2">
    <source>
        <dbReference type="EMBL" id="MFC6723499.1"/>
    </source>
</evidence>
<dbReference type="Proteomes" id="UP001596328">
    <property type="component" value="Unassembled WGS sequence"/>
</dbReference>
<evidence type="ECO:0000313" key="3">
    <source>
        <dbReference type="Proteomes" id="UP001596328"/>
    </source>
</evidence>
<keyword evidence="3" id="KW-1185">Reference proteome</keyword>
<proteinExistence type="predicted"/>
<reference evidence="2 3" key="1">
    <citation type="journal article" date="2019" name="Int. J. Syst. Evol. Microbiol.">
        <title>The Global Catalogue of Microorganisms (GCM) 10K type strain sequencing project: providing services to taxonomists for standard genome sequencing and annotation.</title>
        <authorList>
            <consortium name="The Broad Institute Genomics Platform"/>
            <consortium name="The Broad Institute Genome Sequencing Center for Infectious Disease"/>
            <person name="Wu L."/>
            <person name="Ma J."/>
        </authorList>
    </citation>
    <scope>NUCLEOTIDE SEQUENCE [LARGE SCALE GENOMIC DNA]</scope>
    <source>
        <strain evidence="2 3">NBRC 111368</strain>
    </source>
</reference>
<organism evidence="2 3">
    <name type="scientific">Halobium palmae</name>
    <dbReference type="NCBI Taxonomy" id="1776492"/>
    <lineage>
        <taxon>Archaea</taxon>
        <taxon>Methanobacteriati</taxon>
        <taxon>Methanobacteriota</taxon>
        <taxon>Stenosarchaea group</taxon>
        <taxon>Halobacteria</taxon>
        <taxon>Halobacteriales</taxon>
        <taxon>Haloferacaceae</taxon>
        <taxon>Halobium</taxon>
    </lineage>
</organism>
<accession>A0ABD5RW79</accession>
<evidence type="ECO:0000256" key="1">
    <source>
        <dbReference type="SAM" id="MobiDB-lite"/>
    </source>
</evidence>